<dbReference type="Proteomes" id="UP001143364">
    <property type="component" value="Unassembled WGS sequence"/>
</dbReference>
<reference evidence="1" key="1">
    <citation type="journal article" date="2014" name="Int. J. Syst. Evol. Microbiol.">
        <title>Complete genome sequence of Corynebacterium casei LMG S-19264T (=DSM 44701T), isolated from a smear-ripened cheese.</title>
        <authorList>
            <consortium name="US DOE Joint Genome Institute (JGI-PGF)"/>
            <person name="Walter F."/>
            <person name="Albersmeier A."/>
            <person name="Kalinowski J."/>
            <person name="Ruckert C."/>
        </authorList>
    </citation>
    <scope>NUCLEOTIDE SEQUENCE</scope>
    <source>
        <strain evidence="1">VKM B-2555</strain>
    </source>
</reference>
<protein>
    <submittedName>
        <fullName evidence="1">Uncharacterized protein</fullName>
    </submittedName>
</protein>
<evidence type="ECO:0000313" key="1">
    <source>
        <dbReference type="EMBL" id="GLK78060.1"/>
    </source>
</evidence>
<accession>A0A9W6JI50</accession>
<dbReference type="RefSeq" id="WP_271205879.1">
    <property type="nucleotide sequence ID" value="NZ_BSFK01000016.1"/>
</dbReference>
<organism evidence="1 2">
    <name type="scientific">Methylopila jiangsuensis</name>
    <dbReference type="NCBI Taxonomy" id="586230"/>
    <lineage>
        <taxon>Bacteria</taxon>
        <taxon>Pseudomonadati</taxon>
        <taxon>Pseudomonadota</taxon>
        <taxon>Alphaproteobacteria</taxon>
        <taxon>Hyphomicrobiales</taxon>
        <taxon>Methylopilaceae</taxon>
        <taxon>Methylopila</taxon>
    </lineage>
</organism>
<sequence length="249" mass="25831">MKTLVLTVPDSGASFAGAGNGSIPTLETGPTAFAAYFFGSDFLDVSGRPTEMIAGRNVIVSGDPTLSARHARLDRLNCYRTEWTATELIAAGDGSGYTLIAMARAEAASNFPLISNFVNSSTPYGQVIAHASALARGYSGVPAQSVDVAASDPGRGARWGAYAVTVTNTRVTIYERHAGSEMISALVAFSSRAIGSANGFRMGGHYLADFAGAGDMAHAAFHSAPLTAAQVASEFDALRDYYALIGMAV</sequence>
<gene>
    <name evidence="1" type="ORF">GCM10008171_33140</name>
</gene>
<dbReference type="EMBL" id="BSFK01000016">
    <property type="protein sequence ID" value="GLK78060.1"/>
    <property type="molecule type" value="Genomic_DNA"/>
</dbReference>
<keyword evidence="2" id="KW-1185">Reference proteome</keyword>
<dbReference type="AlphaFoldDB" id="A0A9W6JI50"/>
<reference evidence="1" key="2">
    <citation type="submission" date="2023-01" db="EMBL/GenBank/DDBJ databases">
        <authorList>
            <person name="Sun Q."/>
            <person name="Evtushenko L."/>
        </authorList>
    </citation>
    <scope>NUCLEOTIDE SEQUENCE</scope>
    <source>
        <strain evidence="1">VKM B-2555</strain>
    </source>
</reference>
<proteinExistence type="predicted"/>
<comment type="caution">
    <text evidence="1">The sequence shown here is derived from an EMBL/GenBank/DDBJ whole genome shotgun (WGS) entry which is preliminary data.</text>
</comment>
<evidence type="ECO:0000313" key="2">
    <source>
        <dbReference type="Proteomes" id="UP001143364"/>
    </source>
</evidence>
<name>A0A9W6JI50_9HYPH</name>